<name>A0A6J4I878_9PROT</name>
<proteinExistence type="predicted"/>
<feature type="compositionally biased region" description="Basic and acidic residues" evidence="1">
    <location>
        <begin position="15"/>
        <end position="24"/>
    </location>
</feature>
<dbReference type="EMBL" id="CADCTL010000121">
    <property type="protein sequence ID" value="CAA9243629.1"/>
    <property type="molecule type" value="Genomic_DNA"/>
</dbReference>
<sequence length="364" mass="38431">EDRRQALPQRLGGRGRLDRPHLRPDAAALGARRAAPHGRGAGRARHPLHAGARRAADRRGGGLRRGAGAAARPVHRRPRRRRRHARADAAHGGEPRLGRRADAGGAAQPAAGGARRGRICGSGVYRRRRRRDLPAHRRARVAAAAGDRRGEAVGRNRERAHPLQRRLVGDGGLGHGALAHLPGARRGAADPRLGGRDPPAQPGRRADRLGAGPARGAAHGRGGQRRRPSHAARAGGHLHRRHRPRGAERRRGEQDRDLPEGLGGAGQRRPLLGGHAALHPGHGGGRRRFRHPDRGTGRGGGDGPHRPHRRRADGNGAGGAGGQPGRQPGLRRDAGAARVRPHHGARPVRGERGGAARAVPGQGL</sequence>
<feature type="region of interest" description="Disordered" evidence="1">
    <location>
        <begin position="130"/>
        <end position="364"/>
    </location>
</feature>
<feature type="compositionally biased region" description="Basic residues" evidence="1">
    <location>
        <begin position="222"/>
        <end position="244"/>
    </location>
</feature>
<accession>A0A6J4I878</accession>
<feature type="compositionally biased region" description="Basic and acidic residues" evidence="1">
    <location>
        <begin position="245"/>
        <end position="259"/>
    </location>
</feature>
<feature type="compositionally biased region" description="Low complexity" evidence="1">
    <location>
        <begin position="270"/>
        <end position="280"/>
    </location>
</feature>
<feature type="region of interest" description="Disordered" evidence="1">
    <location>
        <begin position="1"/>
        <end position="118"/>
    </location>
</feature>
<feature type="compositionally biased region" description="Basic residues" evidence="1">
    <location>
        <begin position="73"/>
        <end position="85"/>
    </location>
</feature>
<reference evidence="2" key="1">
    <citation type="submission" date="2020-02" db="EMBL/GenBank/DDBJ databases">
        <authorList>
            <person name="Meier V. D."/>
        </authorList>
    </citation>
    <scope>NUCLEOTIDE SEQUENCE</scope>
    <source>
        <strain evidence="2">AVDCRST_MAG04</strain>
    </source>
</reference>
<dbReference type="AlphaFoldDB" id="A0A6J4I878"/>
<feature type="compositionally biased region" description="Basic residues" evidence="1">
    <location>
        <begin position="130"/>
        <end position="140"/>
    </location>
</feature>
<feature type="compositionally biased region" description="Basic residues" evidence="1">
    <location>
        <begin position="34"/>
        <end position="52"/>
    </location>
</feature>
<feature type="compositionally biased region" description="Gly residues" evidence="1">
    <location>
        <begin position="315"/>
        <end position="324"/>
    </location>
</feature>
<feature type="compositionally biased region" description="Basic and acidic residues" evidence="1">
    <location>
        <begin position="86"/>
        <end position="102"/>
    </location>
</feature>
<gene>
    <name evidence="2" type="ORF">AVDCRST_MAG04-1748</name>
</gene>
<feature type="non-terminal residue" evidence="2">
    <location>
        <position position="364"/>
    </location>
</feature>
<keyword evidence="2" id="KW-0413">Isomerase</keyword>
<protein>
    <submittedName>
        <fullName evidence="2">Methylthioribose-1-phosphate isomerase</fullName>
        <ecNumber evidence="2">5.3.1.23</ecNumber>
    </submittedName>
</protein>
<feature type="compositionally biased region" description="Low complexity" evidence="1">
    <location>
        <begin position="103"/>
        <end position="113"/>
    </location>
</feature>
<dbReference type="EC" id="5.3.1.23" evidence="2"/>
<organism evidence="2">
    <name type="scientific">uncultured Acetobacteraceae bacterium</name>
    <dbReference type="NCBI Taxonomy" id="169975"/>
    <lineage>
        <taxon>Bacteria</taxon>
        <taxon>Pseudomonadati</taxon>
        <taxon>Pseudomonadota</taxon>
        <taxon>Alphaproteobacteria</taxon>
        <taxon>Acetobacterales</taxon>
        <taxon>Acetobacteraceae</taxon>
        <taxon>environmental samples</taxon>
    </lineage>
</organism>
<feature type="non-terminal residue" evidence="2">
    <location>
        <position position="1"/>
    </location>
</feature>
<feature type="compositionally biased region" description="Basic and acidic residues" evidence="1">
    <location>
        <begin position="146"/>
        <end position="161"/>
    </location>
</feature>
<dbReference type="GO" id="GO:0046523">
    <property type="term" value="F:S-methyl-5-thioribose-1-phosphate isomerase activity"/>
    <property type="evidence" value="ECO:0007669"/>
    <property type="project" value="UniProtKB-EC"/>
</dbReference>
<evidence type="ECO:0000256" key="1">
    <source>
        <dbReference type="SAM" id="MobiDB-lite"/>
    </source>
</evidence>
<evidence type="ECO:0000313" key="2">
    <source>
        <dbReference type="EMBL" id="CAA9243629.1"/>
    </source>
</evidence>